<dbReference type="Gene3D" id="3.40.190.290">
    <property type="match status" value="1"/>
</dbReference>
<comment type="caution">
    <text evidence="6">The sequence shown here is derived from an EMBL/GenBank/DDBJ whole genome shotgun (WGS) entry which is preliminary data.</text>
</comment>
<evidence type="ECO:0000313" key="6">
    <source>
        <dbReference type="EMBL" id="PSW16941.1"/>
    </source>
</evidence>
<evidence type="ECO:0000256" key="2">
    <source>
        <dbReference type="ARBA" id="ARBA00023015"/>
    </source>
</evidence>
<dbReference type="Pfam" id="PF03466">
    <property type="entry name" value="LysR_substrate"/>
    <property type="match status" value="1"/>
</dbReference>
<dbReference type="CDD" id="cd08422">
    <property type="entry name" value="PBP2_CrgA_like"/>
    <property type="match status" value="1"/>
</dbReference>
<keyword evidence="3" id="KW-0238">DNA-binding</keyword>
<gene>
    <name evidence="6" type="ORF">C9I98_20590</name>
</gene>
<dbReference type="InterPro" id="IPR000847">
    <property type="entry name" value="LysR_HTH_N"/>
</dbReference>
<dbReference type="PANTHER" id="PTHR30537">
    <property type="entry name" value="HTH-TYPE TRANSCRIPTIONAL REGULATOR"/>
    <property type="match status" value="1"/>
</dbReference>
<dbReference type="GO" id="GO:0006351">
    <property type="term" value="P:DNA-templated transcription"/>
    <property type="evidence" value="ECO:0007669"/>
    <property type="project" value="TreeGrafter"/>
</dbReference>
<dbReference type="PANTHER" id="PTHR30537:SF5">
    <property type="entry name" value="HTH-TYPE TRANSCRIPTIONAL ACTIVATOR TTDR-RELATED"/>
    <property type="match status" value="1"/>
</dbReference>
<dbReference type="EMBL" id="PYMA01000016">
    <property type="protein sequence ID" value="PSW16941.1"/>
    <property type="molecule type" value="Genomic_DNA"/>
</dbReference>
<dbReference type="InterPro" id="IPR036390">
    <property type="entry name" value="WH_DNA-bd_sf"/>
</dbReference>
<dbReference type="RefSeq" id="WP_107272431.1">
    <property type="nucleotide sequence ID" value="NZ_PYMA01000016.1"/>
</dbReference>
<keyword evidence="4" id="KW-0804">Transcription</keyword>
<keyword evidence="2" id="KW-0805">Transcription regulation</keyword>
<sequence length="298" mass="33417">MDKYKNMQLFCTVVEKGSFAKAAKTIGVTPAIVGRRIADLENELGLVLLNRTTRSMQLTPGGKDYYQGVKRIVEDIDRLEDSLSSDHQNNPSGLIRLSAPDGLGPFLIQAISIFRANYSNIRFDLILSNAQTNLIKEEVDLTFRLSFDLQDSSYIATKLGSTTFSLYASPKYLAIKGIPTHFSELEHHDCIHMGSNRYGDVWNLQVDGKNVTYRQQWAMVVSSTGALIQALQNGMGIGAVPTIFAREQVSQSQLIELSGLASFPEVGIYGMYPTRKHMPYRMTLFLNFLKEWFKTNIV</sequence>
<evidence type="ECO:0000256" key="3">
    <source>
        <dbReference type="ARBA" id="ARBA00023125"/>
    </source>
</evidence>
<dbReference type="Gene3D" id="1.10.10.10">
    <property type="entry name" value="Winged helix-like DNA-binding domain superfamily/Winged helix DNA-binding domain"/>
    <property type="match status" value="1"/>
</dbReference>
<accession>A0A2T3NN56</accession>
<comment type="similarity">
    <text evidence="1">Belongs to the LysR transcriptional regulatory family.</text>
</comment>
<dbReference type="Pfam" id="PF00126">
    <property type="entry name" value="HTH_1"/>
    <property type="match status" value="1"/>
</dbReference>
<dbReference type="GO" id="GO:0043565">
    <property type="term" value="F:sequence-specific DNA binding"/>
    <property type="evidence" value="ECO:0007669"/>
    <property type="project" value="TreeGrafter"/>
</dbReference>
<protein>
    <submittedName>
        <fullName evidence="6">LysR family transcriptional regulator</fullName>
    </submittedName>
</protein>
<dbReference type="GO" id="GO:0003700">
    <property type="term" value="F:DNA-binding transcription factor activity"/>
    <property type="evidence" value="ECO:0007669"/>
    <property type="project" value="InterPro"/>
</dbReference>
<dbReference type="Proteomes" id="UP000241771">
    <property type="component" value="Unassembled WGS sequence"/>
</dbReference>
<name>A0A2T3NN56_9GAMM</name>
<proteinExistence type="inferred from homology"/>
<dbReference type="PROSITE" id="PS50931">
    <property type="entry name" value="HTH_LYSR"/>
    <property type="match status" value="1"/>
</dbReference>
<feature type="domain" description="HTH lysR-type" evidence="5">
    <location>
        <begin position="1"/>
        <end position="59"/>
    </location>
</feature>
<keyword evidence="7" id="KW-1185">Reference proteome</keyword>
<dbReference type="InterPro" id="IPR058163">
    <property type="entry name" value="LysR-type_TF_proteobact-type"/>
</dbReference>
<dbReference type="FunFam" id="1.10.10.10:FF:000001">
    <property type="entry name" value="LysR family transcriptional regulator"/>
    <property type="match status" value="1"/>
</dbReference>
<reference evidence="6 7" key="1">
    <citation type="submission" date="2018-01" db="EMBL/GenBank/DDBJ databases">
        <title>Whole genome sequencing of Histamine producing bacteria.</title>
        <authorList>
            <person name="Butler K."/>
        </authorList>
    </citation>
    <scope>NUCLEOTIDE SEQUENCE [LARGE SCALE GENOMIC DNA]</scope>
    <source>
        <strain evidence="6 7">DSM 100436</strain>
    </source>
</reference>
<dbReference type="AlphaFoldDB" id="A0A2T3NN56"/>
<evidence type="ECO:0000313" key="7">
    <source>
        <dbReference type="Proteomes" id="UP000241771"/>
    </source>
</evidence>
<dbReference type="InterPro" id="IPR036388">
    <property type="entry name" value="WH-like_DNA-bd_sf"/>
</dbReference>
<evidence type="ECO:0000259" key="5">
    <source>
        <dbReference type="PROSITE" id="PS50931"/>
    </source>
</evidence>
<dbReference type="InterPro" id="IPR005119">
    <property type="entry name" value="LysR_subst-bd"/>
</dbReference>
<dbReference type="SUPFAM" id="SSF46785">
    <property type="entry name" value="Winged helix' DNA-binding domain"/>
    <property type="match status" value="1"/>
</dbReference>
<evidence type="ECO:0000256" key="4">
    <source>
        <dbReference type="ARBA" id="ARBA00023163"/>
    </source>
</evidence>
<dbReference type="SUPFAM" id="SSF53850">
    <property type="entry name" value="Periplasmic binding protein-like II"/>
    <property type="match status" value="1"/>
</dbReference>
<organism evidence="6 7">
    <name type="scientific">Photobacterium sanctipauli</name>
    <dbReference type="NCBI Taxonomy" id="1342794"/>
    <lineage>
        <taxon>Bacteria</taxon>
        <taxon>Pseudomonadati</taxon>
        <taxon>Pseudomonadota</taxon>
        <taxon>Gammaproteobacteria</taxon>
        <taxon>Vibrionales</taxon>
        <taxon>Vibrionaceae</taxon>
        <taxon>Photobacterium</taxon>
    </lineage>
</organism>
<evidence type="ECO:0000256" key="1">
    <source>
        <dbReference type="ARBA" id="ARBA00009437"/>
    </source>
</evidence>